<dbReference type="GO" id="GO:0003700">
    <property type="term" value="F:DNA-binding transcription factor activity"/>
    <property type="evidence" value="ECO:0007669"/>
    <property type="project" value="TreeGrafter"/>
</dbReference>
<dbReference type="InterPro" id="IPR029016">
    <property type="entry name" value="GAF-like_dom_sf"/>
</dbReference>
<dbReference type="Pfam" id="PF01614">
    <property type="entry name" value="IclR_C"/>
    <property type="match status" value="1"/>
</dbReference>
<keyword evidence="1" id="KW-0805">Transcription regulation</keyword>
<dbReference type="PANTHER" id="PTHR30136:SF34">
    <property type="entry name" value="TRANSCRIPTIONAL REGULATOR"/>
    <property type="match status" value="1"/>
</dbReference>
<dbReference type="EMBL" id="NEVU01000003">
    <property type="protein sequence ID" value="OZI72273.1"/>
    <property type="molecule type" value="Genomic_DNA"/>
</dbReference>
<dbReference type="SMART" id="SM00346">
    <property type="entry name" value="HTH_ICLR"/>
    <property type="match status" value="1"/>
</dbReference>
<gene>
    <name evidence="6" type="ORF">CAL22_13910</name>
</gene>
<dbReference type="InterPro" id="IPR050707">
    <property type="entry name" value="HTH_MetabolicPath_Reg"/>
</dbReference>
<dbReference type="InterPro" id="IPR036390">
    <property type="entry name" value="WH_DNA-bd_sf"/>
</dbReference>
<evidence type="ECO:0000259" key="5">
    <source>
        <dbReference type="PROSITE" id="PS51078"/>
    </source>
</evidence>
<dbReference type="PANTHER" id="PTHR30136">
    <property type="entry name" value="HELIX-TURN-HELIX TRANSCRIPTIONAL REGULATOR, ICLR FAMILY"/>
    <property type="match status" value="1"/>
</dbReference>
<name>A0A261VGI7_9BORD</name>
<dbReference type="PROSITE" id="PS51078">
    <property type="entry name" value="ICLR_ED"/>
    <property type="match status" value="1"/>
</dbReference>
<dbReference type="OrthoDB" id="8716667at2"/>
<keyword evidence="7" id="KW-1185">Reference proteome</keyword>
<dbReference type="GO" id="GO:0045892">
    <property type="term" value="P:negative regulation of DNA-templated transcription"/>
    <property type="evidence" value="ECO:0007669"/>
    <property type="project" value="TreeGrafter"/>
</dbReference>
<dbReference type="Proteomes" id="UP000216429">
    <property type="component" value="Unassembled WGS sequence"/>
</dbReference>
<evidence type="ECO:0000256" key="1">
    <source>
        <dbReference type="ARBA" id="ARBA00023015"/>
    </source>
</evidence>
<dbReference type="AlphaFoldDB" id="A0A261VGI7"/>
<accession>A0A261VGI7</accession>
<protein>
    <submittedName>
        <fullName evidence="6">IclR family transcriptional regulator</fullName>
    </submittedName>
</protein>
<evidence type="ECO:0000259" key="4">
    <source>
        <dbReference type="PROSITE" id="PS51077"/>
    </source>
</evidence>
<evidence type="ECO:0000256" key="3">
    <source>
        <dbReference type="ARBA" id="ARBA00023163"/>
    </source>
</evidence>
<dbReference type="PROSITE" id="PS51077">
    <property type="entry name" value="HTH_ICLR"/>
    <property type="match status" value="1"/>
</dbReference>
<sequence>MVRTRQVTPAAPRDDAQVDSLRRGLEVLRLFDLRHRKLTLADIARKLDLSRPTTEKLVQTLQSQHFLQATGNDSYEPHIACLTIGRAAKKGLAVAQAARPLMRELSERFGVHVTLSARDRLHMLVVEHCVPPGRVQLGLTSGARFPMAASASGRAYLWARPQEQRSELLDMIEGEAPSGASHQLTDILAAFRELETTGCCYLAAPVATHTASIATPVKAGSAFALAAMAVSAEVTEAVMRSQVAPVLLAMAEHIALSSEEEN</sequence>
<feature type="domain" description="HTH iclR-type" evidence="4">
    <location>
        <begin position="18"/>
        <end position="79"/>
    </location>
</feature>
<dbReference type="InterPro" id="IPR005471">
    <property type="entry name" value="Tscrpt_reg_IclR_N"/>
</dbReference>
<evidence type="ECO:0000256" key="2">
    <source>
        <dbReference type="ARBA" id="ARBA00023125"/>
    </source>
</evidence>
<proteinExistence type="predicted"/>
<dbReference type="SUPFAM" id="SSF55781">
    <property type="entry name" value="GAF domain-like"/>
    <property type="match status" value="1"/>
</dbReference>
<keyword evidence="2" id="KW-0238">DNA-binding</keyword>
<dbReference type="Pfam" id="PF09339">
    <property type="entry name" value="HTH_IclR"/>
    <property type="match status" value="1"/>
</dbReference>
<dbReference type="InterPro" id="IPR036388">
    <property type="entry name" value="WH-like_DNA-bd_sf"/>
</dbReference>
<dbReference type="Gene3D" id="3.30.450.40">
    <property type="match status" value="1"/>
</dbReference>
<organism evidence="6 7">
    <name type="scientific">Bordetella genomosp. 12</name>
    <dbReference type="NCBI Taxonomy" id="463035"/>
    <lineage>
        <taxon>Bacteria</taxon>
        <taxon>Pseudomonadati</taxon>
        <taxon>Pseudomonadota</taxon>
        <taxon>Betaproteobacteria</taxon>
        <taxon>Burkholderiales</taxon>
        <taxon>Alcaligenaceae</taxon>
        <taxon>Bordetella</taxon>
    </lineage>
</organism>
<keyword evidence="3" id="KW-0804">Transcription</keyword>
<dbReference type="InterPro" id="IPR014757">
    <property type="entry name" value="Tscrpt_reg_IclR_C"/>
</dbReference>
<dbReference type="Gene3D" id="1.10.10.10">
    <property type="entry name" value="Winged helix-like DNA-binding domain superfamily/Winged helix DNA-binding domain"/>
    <property type="match status" value="1"/>
</dbReference>
<reference evidence="7" key="1">
    <citation type="submission" date="2017-05" db="EMBL/GenBank/DDBJ databases">
        <title>Complete and WGS of Bordetella genogroups.</title>
        <authorList>
            <person name="Spilker T."/>
            <person name="Lipuma J."/>
        </authorList>
    </citation>
    <scope>NUCLEOTIDE SEQUENCE [LARGE SCALE GENOMIC DNA]</scope>
    <source>
        <strain evidence="7">AU6712</strain>
    </source>
</reference>
<feature type="domain" description="IclR-ED" evidence="5">
    <location>
        <begin position="80"/>
        <end position="262"/>
    </location>
</feature>
<comment type="caution">
    <text evidence="6">The sequence shown here is derived from an EMBL/GenBank/DDBJ whole genome shotgun (WGS) entry which is preliminary data.</text>
</comment>
<evidence type="ECO:0000313" key="7">
    <source>
        <dbReference type="Proteomes" id="UP000216429"/>
    </source>
</evidence>
<dbReference type="SUPFAM" id="SSF46785">
    <property type="entry name" value="Winged helix' DNA-binding domain"/>
    <property type="match status" value="1"/>
</dbReference>
<evidence type="ECO:0000313" key="6">
    <source>
        <dbReference type="EMBL" id="OZI72273.1"/>
    </source>
</evidence>
<dbReference type="GO" id="GO:0003677">
    <property type="term" value="F:DNA binding"/>
    <property type="evidence" value="ECO:0007669"/>
    <property type="project" value="UniProtKB-KW"/>
</dbReference>